<comment type="caution">
    <text evidence="1">The sequence shown here is derived from an EMBL/GenBank/DDBJ whole genome shotgun (WGS) entry which is preliminary data.</text>
</comment>
<protein>
    <submittedName>
        <fullName evidence="1">Uncharacterized protein</fullName>
    </submittedName>
</protein>
<keyword evidence="2" id="KW-1185">Reference proteome</keyword>
<reference evidence="2" key="1">
    <citation type="submission" date="2013-09" db="EMBL/GenBank/DDBJ databases">
        <title>Corchorus olitorius genome sequencing.</title>
        <authorList>
            <person name="Alam M."/>
            <person name="Haque M.S."/>
            <person name="Islam M.S."/>
            <person name="Emdad E.M."/>
            <person name="Islam M.M."/>
            <person name="Ahmed B."/>
            <person name="Halim A."/>
            <person name="Hossen Q.M.M."/>
            <person name="Hossain M.Z."/>
            <person name="Ahmed R."/>
            <person name="Khan M.M."/>
            <person name="Islam R."/>
            <person name="Rashid M.M."/>
            <person name="Khan S.A."/>
            <person name="Rahman M.S."/>
            <person name="Alam M."/>
            <person name="Yahiya A.S."/>
            <person name="Khan M.S."/>
            <person name="Azam M.S."/>
            <person name="Haque T."/>
            <person name="Lashkar M.Z.H."/>
            <person name="Akhand A.I."/>
            <person name="Morshed G."/>
            <person name="Roy S."/>
            <person name="Uddin K.S."/>
            <person name="Rabeya T."/>
            <person name="Hossain A.S."/>
            <person name="Chowdhury A."/>
            <person name="Snigdha A.R."/>
            <person name="Mortoza M.S."/>
            <person name="Matin S.A."/>
            <person name="Hoque S.M.E."/>
            <person name="Islam M.K."/>
            <person name="Roy D.K."/>
            <person name="Haider R."/>
            <person name="Moosa M.M."/>
            <person name="Elias S.M."/>
            <person name="Hasan A.M."/>
            <person name="Jahan S."/>
            <person name="Shafiuddin M."/>
            <person name="Mahmood N."/>
            <person name="Shommy N.S."/>
        </authorList>
    </citation>
    <scope>NUCLEOTIDE SEQUENCE [LARGE SCALE GENOMIC DNA]</scope>
    <source>
        <strain evidence="2">cv. O-4</strain>
    </source>
</reference>
<name>A0A1R3JEK0_9ROSI</name>
<evidence type="ECO:0000313" key="1">
    <source>
        <dbReference type="EMBL" id="OMO93253.1"/>
    </source>
</evidence>
<dbReference type="Proteomes" id="UP000187203">
    <property type="component" value="Unassembled WGS sequence"/>
</dbReference>
<dbReference type="EMBL" id="AWUE01016277">
    <property type="protein sequence ID" value="OMO93253.1"/>
    <property type="molecule type" value="Genomic_DNA"/>
</dbReference>
<gene>
    <name evidence="1" type="ORF">COLO4_17017</name>
</gene>
<evidence type="ECO:0000313" key="2">
    <source>
        <dbReference type="Proteomes" id="UP000187203"/>
    </source>
</evidence>
<accession>A0A1R3JEK0</accession>
<dbReference type="AlphaFoldDB" id="A0A1R3JEK0"/>
<sequence>MASSHVSGSKSWVAYLSEIYLKRVAKLYPRPFDDP</sequence>
<organism evidence="1 2">
    <name type="scientific">Corchorus olitorius</name>
    <dbReference type="NCBI Taxonomy" id="93759"/>
    <lineage>
        <taxon>Eukaryota</taxon>
        <taxon>Viridiplantae</taxon>
        <taxon>Streptophyta</taxon>
        <taxon>Embryophyta</taxon>
        <taxon>Tracheophyta</taxon>
        <taxon>Spermatophyta</taxon>
        <taxon>Magnoliopsida</taxon>
        <taxon>eudicotyledons</taxon>
        <taxon>Gunneridae</taxon>
        <taxon>Pentapetalae</taxon>
        <taxon>rosids</taxon>
        <taxon>malvids</taxon>
        <taxon>Malvales</taxon>
        <taxon>Malvaceae</taxon>
        <taxon>Grewioideae</taxon>
        <taxon>Apeibeae</taxon>
        <taxon>Corchorus</taxon>
    </lineage>
</organism>
<proteinExistence type="predicted"/>